<evidence type="ECO:0000313" key="7">
    <source>
        <dbReference type="RefSeq" id="XP_016970860.1"/>
    </source>
</evidence>
<keyword evidence="6" id="KW-1185">Reference proteome</keyword>
<dbReference type="InterPro" id="IPR014756">
    <property type="entry name" value="Ig_E-set"/>
</dbReference>
<dbReference type="Pfam" id="PF00339">
    <property type="entry name" value="Arrestin_N"/>
    <property type="match status" value="1"/>
</dbReference>
<accession>A0A6P4DYS1</accession>
<dbReference type="PANTHER" id="PTHR11188:SF167">
    <property type="entry name" value="ARRESTIN C-TERMINAL-LIKE DOMAIN-CONTAINING PROTEIN-RELATED"/>
    <property type="match status" value="1"/>
</dbReference>
<dbReference type="RefSeq" id="XP_016970860.1">
    <property type="nucleotide sequence ID" value="XM_017115371.1"/>
</dbReference>
<dbReference type="InterPro" id="IPR011022">
    <property type="entry name" value="Arrestin_C-like"/>
</dbReference>
<gene>
    <name evidence="7" type="primary">LOC108038547</name>
    <name evidence="5" type="synonym">108038547</name>
</gene>
<comment type="similarity">
    <text evidence="1">Belongs to the arrestin family.</text>
</comment>
<evidence type="ECO:0000259" key="4">
    <source>
        <dbReference type="SMART" id="SM01017"/>
    </source>
</evidence>
<reference evidence="5" key="3">
    <citation type="submission" date="2025-05" db="UniProtKB">
        <authorList>
            <consortium name="EnsemblMetazoa"/>
        </authorList>
    </citation>
    <scope>IDENTIFICATION</scope>
</reference>
<keyword evidence="2" id="KW-0716">Sensory transduction</keyword>
<feature type="region of interest" description="Disordered" evidence="3">
    <location>
        <begin position="331"/>
        <end position="386"/>
    </location>
</feature>
<evidence type="ECO:0000256" key="2">
    <source>
        <dbReference type="ARBA" id="ARBA00022606"/>
    </source>
</evidence>
<dbReference type="AlphaFoldDB" id="A0A6P4DYS1"/>
<evidence type="ECO:0000313" key="6">
    <source>
        <dbReference type="Proteomes" id="UP001652680"/>
    </source>
</evidence>
<dbReference type="GeneID" id="108038547"/>
<dbReference type="EnsemblMetazoa" id="XM_044456947.1">
    <property type="protein sequence ID" value="XP_044312882.1"/>
    <property type="gene ID" value="LOC108038547"/>
</dbReference>
<name>A0A6P4DYS1_DRORH</name>
<dbReference type="RefSeq" id="XP_044312882.1">
    <property type="nucleotide sequence ID" value="XM_044456947.1"/>
</dbReference>
<dbReference type="InterPro" id="IPR050357">
    <property type="entry name" value="Arrestin_domain-protein"/>
</dbReference>
<dbReference type="GO" id="GO:0005737">
    <property type="term" value="C:cytoplasm"/>
    <property type="evidence" value="ECO:0007669"/>
    <property type="project" value="TreeGrafter"/>
</dbReference>
<dbReference type="SUPFAM" id="SSF81296">
    <property type="entry name" value="E set domains"/>
    <property type="match status" value="2"/>
</dbReference>
<evidence type="ECO:0000313" key="5">
    <source>
        <dbReference type="EnsemblMetazoa" id="XP_044312882.1"/>
    </source>
</evidence>
<proteinExistence type="inferred from homology"/>
<evidence type="ECO:0000256" key="3">
    <source>
        <dbReference type="SAM" id="MobiDB-lite"/>
    </source>
</evidence>
<dbReference type="Gene3D" id="2.60.40.640">
    <property type="match status" value="2"/>
</dbReference>
<dbReference type="OrthoDB" id="2333384at2759"/>
<dbReference type="PANTHER" id="PTHR11188">
    <property type="entry name" value="ARRESTIN DOMAIN CONTAINING PROTEIN"/>
    <property type="match status" value="1"/>
</dbReference>
<reference evidence="6" key="1">
    <citation type="journal article" date="2021" name="Elife">
        <title>Highly contiguous assemblies of 101 drosophilid genomes.</title>
        <authorList>
            <person name="Kim B.Y."/>
            <person name="Wang J.R."/>
            <person name="Miller D.E."/>
            <person name="Barmina O."/>
            <person name="Delaney E."/>
            <person name="Thompson A."/>
            <person name="Comeault A.A."/>
            <person name="Peede D."/>
            <person name="D'Agostino E.R."/>
            <person name="Pelaez J."/>
            <person name="Aguilar J.M."/>
            <person name="Haji D."/>
            <person name="Matsunaga T."/>
            <person name="Armstrong E.E."/>
            <person name="Zych M."/>
            <person name="Ogawa Y."/>
            <person name="Stamenkovic-Radak M."/>
            <person name="Jelic M."/>
            <person name="Veselinovic M.S."/>
            <person name="Tanaskovic M."/>
            <person name="Eric P."/>
            <person name="Gao J.J."/>
            <person name="Katoh T.K."/>
            <person name="Toda M.J."/>
            <person name="Watabe H."/>
            <person name="Watada M."/>
            <person name="Davis J.S."/>
            <person name="Moyle L.C."/>
            <person name="Manoli G."/>
            <person name="Bertolini E."/>
            <person name="Kostal V."/>
            <person name="Hawley R.S."/>
            <person name="Takahashi A."/>
            <person name="Jones C.D."/>
            <person name="Price D.K."/>
            <person name="Whiteman N."/>
            <person name="Kopp A."/>
            <person name="Matute D.R."/>
            <person name="Petrov D.A."/>
        </authorList>
    </citation>
    <scope>NUCLEOTIDE SEQUENCE [LARGE SCALE GENOMIC DNA]</scope>
</reference>
<sequence>MAVTCEIDFDNNPHGTYFGGQVLTGRVTLKLDKMKSVKAITLNITGYAETRWIERVTTNRRRRRRTFHGREDYIASKTFLVGSNLSSQVSIEAGIHTYNFVCQIPAECPSSFEGTNGRVRYMTKVTLVRPNKFDQNYTRCFTVLKVMDLNFDSPLLRVPAHSETSKTYCCWPCRSDPLALQLTVPQTGFVPGQSIPLSVLITNDSHVPVEQLLMTFVMLVTYHSRPPSMPNSTSERLVVNSLKGDSVQRNCKKLFTYDIRVPATPPTCFNLCGIIQIAYQVEVEARVKGCHNNEVVSIPVTIGSVPLTQQVLIQPRGQIIQPLDVNGLTGASVASAPPQNASRPWAVDDSIPPPNYQEAIHMRSTAATKPDNSDEPEPVQPNTLSLDGSAYQPLYPVFDIPSPSAPPPADYTQNYMAERAFVNPGLDVDKDKGTWL</sequence>
<dbReference type="InterPro" id="IPR014752">
    <property type="entry name" value="Arrestin-like_C"/>
</dbReference>
<evidence type="ECO:0000256" key="1">
    <source>
        <dbReference type="ARBA" id="ARBA00005298"/>
    </source>
</evidence>
<dbReference type="Pfam" id="PF02752">
    <property type="entry name" value="Arrestin_C"/>
    <property type="match status" value="1"/>
</dbReference>
<dbReference type="SMART" id="SM01017">
    <property type="entry name" value="Arrestin_C"/>
    <property type="match status" value="1"/>
</dbReference>
<dbReference type="Proteomes" id="UP001652680">
    <property type="component" value="Unassembled WGS sequence"/>
</dbReference>
<feature type="domain" description="Arrestin C-terminal-like" evidence="4">
    <location>
        <begin position="174"/>
        <end position="307"/>
    </location>
</feature>
<protein>
    <submittedName>
        <fullName evidence="7">Arrestin domain-containing protein 2 isoform X1</fullName>
    </submittedName>
</protein>
<dbReference type="GO" id="GO:0015031">
    <property type="term" value="P:protein transport"/>
    <property type="evidence" value="ECO:0007669"/>
    <property type="project" value="TreeGrafter"/>
</dbReference>
<reference evidence="7" key="2">
    <citation type="submission" date="2025-04" db="UniProtKB">
        <authorList>
            <consortium name="RefSeq"/>
        </authorList>
    </citation>
    <scope>IDENTIFICATION</scope>
</reference>
<organism evidence="7">
    <name type="scientific">Drosophila rhopaloa</name>
    <name type="common">Fruit fly</name>
    <dbReference type="NCBI Taxonomy" id="1041015"/>
    <lineage>
        <taxon>Eukaryota</taxon>
        <taxon>Metazoa</taxon>
        <taxon>Ecdysozoa</taxon>
        <taxon>Arthropoda</taxon>
        <taxon>Hexapoda</taxon>
        <taxon>Insecta</taxon>
        <taxon>Pterygota</taxon>
        <taxon>Neoptera</taxon>
        <taxon>Endopterygota</taxon>
        <taxon>Diptera</taxon>
        <taxon>Brachycera</taxon>
        <taxon>Muscomorpha</taxon>
        <taxon>Ephydroidea</taxon>
        <taxon>Drosophilidae</taxon>
        <taxon>Drosophila</taxon>
        <taxon>Sophophora</taxon>
    </lineage>
</organism>
<dbReference type="InterPro" id="IPR011021">
    <property type="entry name" value="Arrestin-like_N"/>
</dbReference>